<evidence type="ECO:0008006" key="4">
    <source>
        <dbReference type="Google" id="ProtNLM"/>
    </source>
</evidence>
<gene>
    <name evidence="2" type="ORF">VI33_03375</name>
</gene>
<sequence length="132" mass="14895">MRLISSLTISLFLASCATTNQNIQRPAPHNDYTGKFVEQHFSGEDANDYMMRACKVYGGLNQDSIQKKDSDLLLQDIFEFKCNFANKLSDELEIDGKSSKRLNGTIAKQKCERLGFKVGTEDFAICLEELTQ</sequence>
<proteinExistence type="predicted"/>
<dbReference type="Proteomes" id="UP000066549">
    <property type="component" value="Chromosome"/>
</dbReference>
<keyword evidence="1" id="KW-0732">Signal</keyword>
<feature type="chain" id="PRO_5005206738" description="Lipoprotein" evidence="1">
    <location>
        <begin position="18"/>
        <end position="132"/>
    </location>
</feature>
<dbReference type="EMBL" id="CP011002">
    <property type="protein sequence ID" value="AKO65773.1"/>
    <property type="molecule type" value="Genomic_DNA"/>
</dbReference>
<accession>A0A0H4J202</accession>
<dbReference type="AlphaFoldDB" id="A0A0H4J202"/>
<evidence type="ECO:0000313" key="2">
    <source>
        <dbReference type="EMBL" id="AKO65773.1"/>
    </source>
</evidence>
<protein>
    <recommendedName>
        <fullName evidence="4">Lipoprotein</fullName>
    </recommendedName>
</protein>
<keyword evidence="3" id="KW-1185">Reference proteome</keyword>
<reference evidence="2 3" key="1">
    <citation type="submission" date="2015-03" db="EMBL/GenBank/DDBJ databases">
        <title>Comparative analysis of the OM43 clade including a novel species from Red Sea uncovers genomic and metabolic diversity among marine methylotrophs.</title>
        <authorList>
            <person name="Jimenez-Infante F."/>
            <person name="Ngugi D.K."/>
            <person name="Vinu M."/>
            <person name="Alam I."/>
            <person name="Kamau A."/>
            <person name="Blom J."/>
            <person name="Bajic V.B."/>
            <person name="Stingl U."/>
        </authorList>
    </citation>
    <scope>NUCLEOTIDE SEQUENCE [LARGE SCALE GENOMIC DNA]</scope>
    <source>
        <strain evidence="2 3">MBRSH7</strain>
    </source>
</reference>
<feature type="signal peptide" evidence="1">
    <location>
        <begin position="1"/>
        <end position="17"/>
    </location>
</feature>
<organism evidence="2 3">
    <name type="scientific">Methylophilales bacterium MBRS-H7</name>
    <dbReference type="NCBI Taxonomy" id="1623450"/>
    <lineage>
        <taxon>Bacteria</taxon>
        <taxon>Pseudomonadati</taxon>
        <taxon>Pseudomonadota</taxon>
        <taxon>Betaproteobacteria</taxon>
        <taxon>Nitrosomonadales</taxon>
        <taxon>OM43 clade</taxon>
    </lineage>
</organism>
<dbReference type="PROSITE" id="PS51257">
    <property type="entry name" value="PROKAR_LIPOPROTEIN"/>
    <property type="match status" value="1"/>
</dbReference>
<name>A0A0H4J202_9PROT</name>
<evidence type="ECO:0000313" key="3">
    <source>
        <dbReference type="Proteomes" id="UP000066549"/>
    </source>
</evidence>
<dbReference type="OrthoDB" id="9926092at2"/>
<evidence type="ECO:0000256" key="1">
    <source>
        <dbReference type="SAM" id="SignalP"/>
    </source>
</evidence>